<dbReference type="InterPro" id="IPR013078">
    <property type="entry name" value="His_Pase_superF_clade-1"/>
</dbReference>
<reference evidence="2" key="1">
    <citation type="submission" date="2020-05" db="EMBL/GenBank/DDBJ databases">
        <authorList>
            <person name="Chiriac C."/>
            <person name="Salcher M."/>
            <person name="Ghai R."/>
            <person name="Kavagutti S V."/>
        </authorList>
    </citation>
    <scope>NUCLEOTIDE SEQUENCE</scope>
</reference>
<dbReference type="AlphaFoldDB" id="A0A6J7A4D2"/>
<dbReference type="Pfam" id="PF00300">
    <property type="entry name" value="His_Phos_1"/>
    <property type="match status" value="1"/>
</dbReference>
<sequence>MPSKQLVLIRHAKSAYPIGVADHERPLNARGVRDGTAVGRWLAQSGLLNLKISVVVSSARRTQETWGLISGSGNHEIALTEPRLYEASQQTILEVIRKTQLEVEALVVIAHNPGLENVASNIASNRESSSYLMLTEKYPTSGVAVFDVIEWSTITDHSALLTEFSVPRG</sequence>
<dbReference type="InterPro" id="IPR029033">
    <property type="entry name" value="His_PPase_superfam"/>
</dbReference>
<dbReference type="PANTHER" id="PTHR20935:SF1">
    <property type="entry name" value="SLL1549 PROTEIN"/>
    <property type="match status" value="1"/>
</dbReference>
<proteinExistence type="predicted"/>
<organism evidence="2">
    <name type="scientific">freshwater metagenome</name>
    <dbReference type="NCBI Taxonomy" id="449393"/>
    <lineage>
        <taxon>unclassified sequences</taxon>
        <taxon>metagenomes</taxon>
        <taxon>ecological metagenomes</taxon>
    </lineage>
</organism>
<dbReference type="Gene3D" id="3.40.50.1240">
    <property type="entry name" value="Phosphoglycerate mutase-like"/>
    <property type="match status" value="1"/>
</dbReference>
<keyword evidence="1" id="KW-0378">Hydrolase</keyword>
<dbReference type="EMBL" id="CAFABK010000018">
    <property type="protein sequence ID" value="CAB4827379.1"/>
    <property type="molecule type" value="Genomic_DNA"/>
</dbReference>
<evidence type="ECO:0000313" key="2">
    <source>
        <dbReference type="EMBL" id="CAB4827379.1"/>
    </source>
</evidence>
<dbReference type="GO" id="GO:0016787">
    <property type="term" value="F:hydrolase activity"/>
    <property type="evidence" value="ECO:0007669"/>
    <property type="project" value="UniProtKB-KW"/>
</dbReference>
<accession>A0A6J7A4D2</accession>
<dbReference type="SUPFAM" id="SSF53254">
    <property type="entry name" value="Phosphoglycerate mutase-like"/>
    <property type="match status" value="1"/>
</dbReference>
<name>A0A6J7A4D2_9ZZZZ</name>
<evidence type="ECO:0000256" key="1">
    <source>
        <dbReference type="ARBA" id="ARBA00022801"/>
    </source>
</evidence>
<dbReference type="CDD" id="cd07067">
    <property type="entry name" value="HP_PGM_like"/>
    <property type="match status" value="1"/>
</dbReference>
<dbReference type="PANTHER" id="PTHR20935">
    <property type="entry name" value="PHOSPHOGLYCERATE MUTASE-RELATED"/>
    <property type="match status" value="1"/>
</dbReference>
<protein>
    <submittedName>
        <fullName evidence="2">Unannotated protein</fullName>
    </submittedName>
</protein>
<dbReference type="InterPro" id="IPR051021">
    <property type="entry name" value="Mito_Ser/Thr_phosphatase"/>
</dbReference>
<dbReference type="SMART" id="SM00855">
    <property type="entry name" value="PGAM"/>
    <property type="match status" value="1"/>
</dbReference>
<gene>
    <name evidence="2" type="ORF">UFOPK3204_00597</name>
</gene>